<dbReference type="RefSeq" id="WP_220561595.1">
    <property type="nucleotide sequence ID" value="NZ_CP074133.1"/>
</dbReference>
<evidence type="ECO:0000313" key="5">
    <source>
        <dbReference type="Proteomes" id="UP000676079"/>
    </source>
</evidence>
<name>A0ABX8BDT6_9ACTN</name>
<reference evidence="4 5" key="1">
    <citation type="submission" date="2021-05" db="EMBL/GenBank/DDBJ databases">
        <title>Direct Submission.</title>
        <authorList>
            <person name="Li K."/>
            <person name="Gao J."/>
        </authorList>
    </citation>
    <scope>NUCLEOTIDE SEQUENCE [LARGE SCALE GENOMIC DNA]</scope>
    <source>
        <strain evidence="4 5">Mg02</strain>
    </source>
</reference>
<evidence type="ECO:0000256" key="3">
    <source>
        <dbReference type="SAM" id="MobiDB-lite"/>
    </source>
</evidence>
<proteinExistence type="inferred from homology"/>
<dbReference type="Gene3D" id="3.40.50.720">
    <property type="entry name" value="NAD(P)-binding Rossmann-like Domain"/>
    <property type="match status" value="1"/>
</dbReference>
<dbReference type="EMBL" id="CP074133">
    <property type="protein sequence ID" value="QUX20400.1"/>
    <property type="molecule type" value="Genomic_DNA"/>
</dbReference>
<comment type="similarity">
    <text evidence="1">Belongs to the short-chain dehydrogenases/reductases (SDR) family.</text>
</comment>
<dbReference type="Pfam" id="PF00106">
    <property type="entry name" value="adh_short"/>
    <property type="match status" value="1"/>
</dbReference>
<protein>
    <submittedName>
        <fullName evidence="4">SDR family NAD(P)-dependent oxidoreductase</fullName>
    </submittedName>
</protein>
<feature type="region of interest" description="Disordered" evidence="3">
    <location>
        <begin position="1"/>
        <end position="21"/>
    </location>
</feature>
<evidence type="ECO:0000256" key="2">
    <source>
        <dbReference type="ARBA" id="ARBA00023002"/>
    </source>
</evidence>
<keyword evidence="5" id="KW-1185">Reference proteome</keyword>
<dbReference type="InterPro" id="IPR036291">
    <property type="entry name" value="NAD(P)-bd_dom_sf"/>
</dbReference>
<dbReference type="InterPro" id="IPR002347">
    <property type="entry name" value="SDR_fam"/>
</dbReference>
<dbReference type="Proteomes" id="UP000676079">
    <property type="component" value="Chromosome"/>
</dbReference>
<keyword evidence="2" id="KW-0560">Oxidoreductase</keyword>
<evidence type="ECO:0000313" key="4">
    <source>
        <dbReference type="EMBL" id="QUX20400.1"/>
    </source>
</evidence>
<evidence type="ECO:0000256" key="1">
    <source>
        <dbReference type="ARBA" id="ARBA00006484"/>
    </source>
</evidence>
<sequence length="341" mass="36013">MARRSQDARKARGTQGAQEVWDPACIPDQRGRTVVVTGATAGVGYFAAEQLAGAGARVVLAGRSPERLRTAEAAIRSQVPDAALDRVVVDLASKASVAEAAAALRELDRIDGLLLNGGSMAMKASEVTGDGLPMQLGTHVVANVALTAGLLPVLVRTGERGGAPARIVHTSTGFVDLLRRPVTDVHGTSRIGVVAYSRAKALTEVFGFELDRRLRAADAPVRSLVVRPGIGVDARTPRRAGIRDHTVPVRRNPYTPWAQGKDAAAWPAVRALTDPGVRGGELYAPANGRRGVPVRIQPREVAPPELVGDLWLRLEELAGITVPVPDTARSGPAHPDPVHRD</sequence>
<dbReference type="PANTHER" id="PTHR24320:SF148">
    <property type="entry name" value="NAD(P)-BINDING ROSSMANN-FOLD SUPERFAMILY PROTEIN"/>
    <property type="match status" value="1"/>
</dbReference>
<dbReference type="SUPFAM" id="SSF51735">
    <property type="entry name" value="NAD(P)-binding Rossmann-fold domains"/>
    <property type="match status" value="1"/>
</dbReference>
<accession>A0ABX8BDT6</accession>
<dbReference type="PANTHER" id="PTHR24320">
    <property type="entry name" value="RETINOL DEHYDROGENASE"/>
    <property type="match status" value="1"/>
</dbReference>
<gene>
    <name evidence="4" type="ORF">KGD84_17930</name>
</gene>
<organism evidence="4 5">
    <name type="scientific">Nocardiopsis changdeensis</name>
    <dbReference type="NCBI Taxonomy" id="2831969"/>
    <lineage>
        <taxon>Bacteria</taxon>
        <taxon>Bacillati</taxon>
        <taxon>Actinomycetota</taxon>
        <taxon>Actinomycetes</taxon>
        <taxon>Streptosporangiales</taxon>
        <taxon>Nocardiopsidaceae</taxon>
        <taxon>Nocardiopsis</taxon>
    </lineage>
</organism>
<feature type="compositionally biased region" description="Basic and acidic residues" evidence="3">
    <location>
        <begin position="1"/>
        <end position="10"/>
    </location>
</feature>